<name>A0ABQ6HSZ2_9MICO</name>
<feature type="transmembrane region" description="Helical" evidence="7">
    <location>
        <begin position="99"/>
        <end position="120"/>
    </location>
</feature>
<dbReference type="Proteomes" id="UP001157109">
    <property type="component" value="Unassembled WGS sequence"/>
</dbReference>
<feature type="transmembrane region" description="Helical" evidence="7">
    <location>
        <begin position="330"/>
        <end position="350"/>
    </location>
</feature>
<keyword evidence="2" id="KW-0813">Transport</keyword>
<keyword evidence="5 7" id="KW-1133">Transmembrane helix</keyword>
<dbReference type="PANTHER" id="PTHR42718">
    <property type="entry name" value="MAJOR FACILITATOR SUPERFAMILY MULTIDRUG TRANSPORTER MFSC"/>
    <property type="match status" value="1"/>
</dbReference>
<dbReference type="Gene3D" id="1.20.1720.10">
    <property type="entry name" value="Multidrug resistance protein D"/>
    <property type="match status" value="1"/>
</dbReference>
<dbReference type="CDD" id="cd17503">
    <property type="entry name" value="MFS_LmrB_MDR_like"/>
    <property type="match status" value="1"/>
</dbReference>
<dbReference type="EMBL" id="BSUJ01000001">
    <property type="protein sequence ID" value="GMA21380.1"/>
    <property type="molecule type" value="Genomic_DNA"/>
</dbReference>
<feature type="transmembrane region" description="Helical" evidence="7">
    <location>
        <begin position="162"/>
        <end position="182"/>
    </location>
</feature>
<dbReference type="InterPro" id="IPR036259">
    <property type="entry name" value="MFS_trans_sf"/>
</dbReference>
<dbReference type="InterPro" id="IPR020846">
    <property type="entry name" value="MFS_dom"/>
</dbReference>
<evidence type="ECO:0000256" key="2">
    <source>
        <dbReference type="ARBA" id="ARBA00022448"/>
    </source>
</evidence>
<accession>A0ABQ6HSZ2</accession>
<feature type="transmembrane region" description="Helical" evidence="7">
    <location>
        <begin position="459"/>
        <end position="476"/>
    </location>
</feature>
<gene>
    <name evidence="9" type="ORF">GCM10025862_34010</name>
</gene>
<dbReference type="Pfam" id="PF07690">
    <property type="entry name" value="MFS_1"/>
    <property type="match status" value="1"/>
</dbReference>
<evidence type="ECO:0000256" key="1">
    <source>
        <dbReference type="ARBA" id="ARBA00004651"/>
    </source>
</evidence>
<evidence type="ECO:0000256" key="6">
    <source>
        <dbReference type="ARBA" id="ARBA00023136"/>
    </source>
</evidence>
<evidence type="ECO:0000313" key="10">
    <source>
        <dbReference type="Proteomes" id="UP001157109"/>
    </source>
</evidence>
<sequence>MEVQPWPALWALVIGFFMILVDSTIVTVATDALMTGLDADLGEVLWVTSAYLLAYAVPLLITGRLGDRFGPKRIYLTGLTIFTLSSLACGLAHSIDQLIAARVVQGLGAALMTPQTMAVITRLFPPQERGKAMGLWGATAGVATLVGPILGGTLIDTLGWEWIFIINVPVGLIAFVAAMRLVPALPTQGHSFDWLGVVLSAVGLFCVVFGIEEGRSYDWGTISGPLTIWRLIALGVVVLGLFVLWQARNPREPLVPLRLFRDRNFSVANVAITTVGFAITSMAFPLMLWAQVVRGYSPTRAACLMIPMAVLSGGLARWVGTLVNKIHPRVLSGFGLLLFSVSLFLIGLLMKPDTSIWLFEIPVALLGISNAFVWSPLSTSATANLPPQRAGAGAGVYNTTRQIGSVLGSAAIAVFMQSRIAANLPSGAGGGTATSGMSTGGPIPDMIREPLSTAFGQSMWLPAAVLLVGLAAALLFERPAHHARAAGPR</sequence>
<dbReference type="SUPFAM" id="SSF103473">
    <property type="entry name" value="MFS general substrate transporter"/>
    <property type="match status" value="1"/>
</dbReference>
<dbReference type="InterPro" id="IPR004638">
    <property type="entry name" value="EmrB-like"/>
</dbReference>
<dbReference type="PANTHER" id="PTHR42718:SF42">
    <property type="entry name" value="EXPORT PROTEIN"/>
    <property type="match status" value="1"/>
</dbReference>
<dbReference type="Gene3D" id="1.20.1250.20">
    <property type="entry name" value="MFS general substrate transporter like domains"/>
    <property type="match status" value="1"/>
</dbReference>
<protein>
    <submittedName>
        <fullName evidence="9">MFS transporter</fullName>
    </submittedName>
</protein>
<keyword evidence="4 7" id="KW-0812">Transmembrane</keyword>
<reference evidence="10" key="1">
    <citation type="journal article" date="2019" name="Int. J. Syst. Evol. Microbiol.">
        <title>The Global Catalogue of Microorganisms (GCM) 10K type strain sequencing project: providing services to taxonomists for standard genome sequencing and annotation.</title>
        <authorList>
            <consortium name="The Broad Institute Genomics Platform"/>
            <consortium name="The Broad Institute Genome Sequencing Center for Infectious Disease"/>
            <person name="Wu L."/>
            <person name="Ma J."/>
        </authorList>
    </citation>
    <scope>NUCLEOTIDE SEQUENCE [LARGE SCALE GENOMIC DNA]</scope>
    <source>
        <strain evidence="10">NBRC 105830</strain>
    </source>
</reference>
<keyword evidence="6 7" id="KW-0472">Membrane</keyword>
<evidence type="ECO:0000256" key="5">
    <source>
        <dbReference type="ARBA" id="ARBA00022989"/>
    </source>
</evidence>
<feature type="transmembrane region" description="Helical" evidence="7">
    <location>
        <begin position="74"/>
        <end position="93"/>
    </location>
</feature>
<evidence type="ECO:0000256" key="4">
    <source>
        <dbReference type="ARBA" id="ARBA00022692"/>
    </source>
</evidence>
<feature type="transmembrane region" description="Helical" evidence="7">
    <location>
        <begin position="132"/>
        <end position="150"/>
    </location>
</feature>
<proteinExistence type="predicted"/>
<dbReference type="NCBIfam" id="TIGR00711">
    <property type="entry name" value="efflux_EmrB"/>
    <property type="match status" value="1"/>
</dbReference>
<feature type="transmembrane region" description="Helical" evidence="7">
    <location>
        <begin position="7"/>
        <end position="29"/>
    </location>
</feature>
<evidence type="ECO:0000256" key="7">
    <source>
        <dbReference type="SAM" id="Phobius"/>
    </source>
</evidence>
<feature type="transmembrane region" description="Helical" evidence="7">
    <location>
        <begin position="266"/>
        <end position="287"/>
    </location>
</feature>
<feature type="transmembrane region" description="Helical" evidence="7">
    <location>
        <begin position="226"/>
        <end position="245"/>
    </location>
</feature>
<dbReference type="PROSITE" id="PS50850">
    <property type="entry name" value="MFS"/>
    <property type="match status" value="1"/>
</dbReference>
<evidence type="ECO:0000313" key="9">
    <source>
        <dbReference type="EMBL" id="GMA21380.1"/>
    </source>
</evidence>
<dbReference type="InterPro" id="IPR011701">
    <property type="entry name" value="MFS"/>
</dbReference>
<keyword evidence="3" id="KW-1003">Cell membrane</keyword>
<evidence type="ECO:0000256" key="3">
    <source>
        <dbReference type="ARBA" id="ARBA00022475"/>
    </source>
</evidence>
<keyword evidence="10" id="KW-1185">Reference proteome</keyword>
<feature type="domain" description="Major facilitator superfamily (MFS) profile" evidence="8">
    <location>
        <begin position="8"/>
        <end position="481"/>
    </location>
</feature>
<comment type="caution">
    <text evidence="9">The sequence shown here is derived from an EMBL/GenBank/DDBJ whole genome shotgun (WGS) entry which is preliminary data.</text>
</comment>
<feature type="transmembrane region" description="Helical" evidence="7">
    <location>
        <begin position="194"/>
        <end position="211"/>
    </location>
</feature>
<evidence type="ECO:0000259" key="8">
    <source>
        <dbReference type="PROSITE" id="PS50850"/>
    </source>
</evidence>
<dbReference type="PRINTS" id="PR01036">
    <property type="entry name" value="TCRTETB"/>
</dbReference>
<comment type="subcellular location">
    <subcellularLocation>
        <location evidence="1">Cell membrane</location>
        <topology evidence="1">Multi-pass membrane protein</topology>
    </subcellularLocation>
</comment>
<organism evidence="9 10">
    <name type="scientific">Arsenicicoccus piscis</name>
    <dbReference type="NCBI Taxonomy" id="673954"/>
    <lineage>
        <taxon>Bacteria</taxon>
        <taxon>Bacillati</taxon>
        <taxon>Actinomycetota</taxon>
        <taxon>Actinomycetes</taxon>
        <taxon>Micrococcales</taxon>
        <taxon>Intrasporangiaceae</taxon>
        <taxon>Arsenicicoccus</taxon>
    </lineage>
</organism>
<feature type="transmembrane region" description="Helical" evidence="7">
    <location>
        <begin position="44"/>
        <end position="62"/>
    </location>
</feature>